<evidence type="ECO:0000256" key="1">
    <source>
        <dbReference type="SAM" id="Phobius"/>
    </source>
</evidence>
<gene>
    <name evidence="2" type="ORF">J2Z83_001576</name>
</gene>
<dbReference type="Proteomes" id="UP001519345">
    <property type="component" value="Unassembled WGS sequence"/>
</dbReference>
<comment type="caution">
    <text evidence="2">The sequence shown here is derived from an EMBL/GenBank/DDBJ whole genome shotgun (WGS) entry which is preliminary data.</text>
</comment>
<name>A0ABS4IEU0_9BACI</name>
<reference evidence="2 3" key="1">
    <citation type="submission" date="2021-03" db="EMBL/GenBank/DDBJ databases">
        <title>Genomic Encyclopedia of Type Strains, Phase IV (KMG-IV): sequencing the most valuable type-strain genomes for metagenomic binning, comparative biology and taxonomic classification.</title>
        <authorList>
            <person name="Goeker M."/>
        </authorList>
    </citation>
    <scope>NUCLEOTIDE SEQUENCE [LARGE SCALE GENOMIC DNA]</scope>
    <source>
        <strain evidence="2 3">DSM 25609</strain>
    </source>
</reference>
<accession>A0ABS4IEU0</accession>
<keyword evidence="1" id="KW-0812">Transmembrane</keyword>
<proteinExistence type="predicted"/>
<keyword evidence="1" id="KW-0472">Membrane</keyword>
<organism evidence="2 3">
    <name type="scientific">Virgibacillus natechei</name>
    <dbReference type="NCBI Taxonomy" id="1216297"/>
    <lineage>
        <taxon>Bacteria</taxon>
        <taxon>Bacillati</taxon>
        <taxon>Bacillota</taxon>
        <taxon>Bacilli</taxon>
        <taxon>Bacillales</taxon>
        <taxon>Bacillaceae</taxon>
        <taxon>Virgibacillus</taxon>
    </lineage>
</organism>
<keyword evidence="1" id="KW-1133">Transmembrane helix</keyword>
<dbReference type="RefSeq" id="WP_209462660.1">
    <property type="nucleotide sequence ID" value="NZ_CP110224.1"/>
</dbReference>
<evidence type="ECO:0000313" key="2">
    <source>
        <dbReference type="EMBL" id="MBP1969472.1"/>
    </source>
</evidence>
<sequence length="80" mass="8657">MSVAHYNELCHKYKGRAVEITTKDGKRHRGIIGHVDGRCVYLQSLGGKSLGGFGFGFWGLGAGIALGSIATLALLPFFFW</sequence>
<evidence type="ECO:0000313" key="3">
    <source>
        <dbReference type="Proteomes" id="UP001519345"/>
    </source>
</evidence>
<feature type="transmembrane region" description="Helical" evidence="1">
    <location>
        <begin position="55"/>
        <end position="79"/>
    </location>
</feature>
<keyword evidence="3" id="KW-1185">Reference proteome</keyword>
<dbReference type="EMBL" id="JAGGKX010000006">
    <property type="protein sequence ID" value="MBP1969472.1"/>
    <property type="molecule type" value="Genomic_DNA"/>
</dbReference>
<protein>
    <submittedName>
        <fullName evidence="2">Uncharacterized protein</fullName>
    </submittedName>
</protein>